<dbReference type="Proteomes" id="UP000177982">
    <property type="component" value="Unassembled WGS sequence"/>
</dbReference>
<proteinExistence type="predicted"/>
<feature type="transmembrane region" description="Helical" evidence="1">
    <location>
        <begin position="51"/>
        <end position="71"/>
    </location>
</feature>
<name>A0A1G2L3N5_9BACT</name>
<organism evidence="2 3">
    <name type="scientific">Candidatus Sungbacteria bacterium RIFCSPLOWO2_01_FULL_47_10</name>
    <dbReference type="NCBI Taxonomy" id="1802276"/>
    <lineage>
        <taxon>Bacteria</taxon>
        <taxon>Candidatus Sungiibacteriota</taxon>
    </lineage>
</organism>
<dbReference type="AlphaFoldDB" id="A0A1G2L3N5"/>
<protein>
    <submittedName>
        <fullName evidence="2">Uncharacterized protein</fullName>
    </submittedName>
</protein>
<keyword evidence="1" id="KW-0812">Transmembrane</keyword>
<evidence type="ECO:0000313" key="3">
    <source>
        <dbReference type="Proteomes" id="UP000177982"/>
    </source>
</evidence>
<keyword evidence="1" id="KW-0472">Membrane</keyword>
<dbReference type="CDD" id="cd22823">
    <property type="entry name" value="Gal_Rha_Lectin"/>
    <property type="match status" value="1"/>
</dbReference>
<keyword evidence="1" id="KW-1133">Transmembrane helix</keyword>
<evidence type="ECO:0000313" key="2">
    <source>
        <dbReference type="EMBL" id="OHA06308.1"/>
    </source>
</evidence>
<comment type="caution">
    <text evidence="2">The sequence shown here is derived from an EMBL/GenBank/DDBJ whole genome shotgun (WGS) entry which is preliminary data.</text>
</comment>
<reference evidence="2 3" key="1">
    <citation type="journal article" date="2016" name="Nat. Commun.">
        <title>Thousands of microbial genomes shed light on interconnected biogeochemical processes in an aquifer system.</title>
        <authorList>
            <person name="Anantharaman K."/>
            <person name="Brown C.T."/>
            <person name="Hug L.A."/>
            <person name="Sharon I."/>
            <person name="Castelle C.J."/>
            <person name="Probst A.J."/>
            <person name="Thomas B.C."/>
            <person name="Singh A."/>
            <person name="Wilkins M.J."/>
            <person name="Karaoz U."/>
            <person name="Brodie E.L."/>
            <person name="Williams K.H."/>
            <person name="Hubbard S.S."/>
            <person name="Banfield J.F."/>
        </authorList>
    </citation>
    <scope>NUCLEOTIDE SEQUENCE [LARGE SCALE GENOMIC DNA]</scope>
</reference>
<dbReference type="EMBL" id="MHQO01000034">
    <property type="protein sequence ID" value="OHA06308.1"/>
    <property type="molecule type" value="Genomic_DNA"/>
</dbReference>
<accession>A0A1G2L3N5</accession>
<evidence type="ECO:0000256" key="1">
    <source>
        <dbReference type="SAM" id="Phobius"/>
    </source>
</evidence>
<sequence>MIMNKKTGKILTLIAIIAIVFAYTAWPFSISAGGLGNSAGGFSSQSLTGVFKTFSIITQIVGYATILVGIIQMIDMMAGLGAAQCASVYHSGYGTCSRSALQYTHESDARFIDIFVEDPPSAKDFLENPSGLDRVALTWQSDANPGGPLIINYIEVEDITGSSLGGEDSTDREDLVYRSPLTVCDDALQTDAAHLRYGGTYRATIVMGNCNYNACEQPPPVIQELNVVTTVKKDVSSEFFAGSFFAMFDTGNYESFTSVPTCSNDEAATLEFTVPALPDLNVDLKANGSDILDPDWLGTDVTLSWTTEYADFCTFGMNPEITVSKATYAANCGAPTDCTTEASYKCDGKESCSYDHKMSGPVGEVLGKDYCPGYDPAYGCYKDMTVEYVCNGVSRTAYNGFADYNPTFLECPQGSLPLEGSMTVVPAASTARYTLTCTGPGHQYTPAPKQKSFYQVSAATTTVFDFGKEHTFGALKLDTIEANFMWKWEDGGTIGWHLGDAAIPAGKTGNIFQSLKDDGGNGVPGPSCPWYAGNEEAYEYCMSITDSVWDSDAKTLSLSWIGYTDRWLNYSDVPAYTGTVEGVPYTIPGFQAPVPLTTFRVAPYGLAIGSDFVDFTTLPPPPLPPPPTPIGESPVIRRFDIFPEPPFAPGDTIGFEWEADNAEYCRLETVVVPTEVPPEPLFDYAVEMGVPSVTMFASAGASATNTVIGTLLAGSTQFVSYIVSGLPQGVGILALPVFCPLSCKTNMKLTIGSSPPSPGTYPVMITGTAAKIERAASFILEIIPPPLPPSPPPCPCPLKIDPKTGESYCPAPDPKSGSCP</sequence>
<gene>
    <name evidence="2" type="ORF">A2934_05200</name>
</gene>